<name>A0A7M7MFC2_VARDE</name>
<dbReference type="Proteomes" id="UP000594260">
    <property type="component" value="Unplaced"/>
</dbReference>
<keyword evidence="3" id="KW-1185">Reference proteome</keyword>
<dbReference type="RefSeq" id="XP_022672454.1">
    <property type="nucleotide sequence ID" value="XM_022816719.1"/>
</dbReference>
<dbReference type="EnsemblMetazoa" id="XM_022816724">
    <property type="protein sequence ID" value="XP_022672459"/>
    <property type="gene ID" value="LOC111255067"/>
</dbReference>
<dbReference type="RefSeq" id="XP_022672491.1">
    <property type="nucleotide sequence ID" value="XM_022816756.1"/>
</dbReference>
<dbReference type="EnsemblMetazoa" id="XM_022816701">
    <property type="protein sequence ID" value="XP_022672436"/>
    <property type="gene ID" value="LOC111255067"/>
</dbReference>
<feature type="transmembrane region" description="Helical" evidence="1">
    <location>
        <begin position="42"/>
        <end position="61"/>
    </location>
</feature>
<dbReference type="KEGG" id="vde:111255067"/>
<evidence type="ECO:0000256" key="1">
    <source>
        <dbReference type="SAM" id="Phobius"/>
    </source>
</evidence>
<dbReference type="EnsemblMetazoa" id="XM_022816756">
    <property type="protein sequence ID" value="XP_022672491"/>
    <property type="gene ID" value="LOC111255067"/>
</dbReference>
<dbReference type="RefSeq" id="XP_022672474.1">
    <property type="nucleotide sequence ID" value="XM_022816739.1"/>
</dbReference>
<proteinExistence type="predicted"/>
<dbReference type="AlphaFoldDB" id="A0A7M7MFC2"/>
<keyword evidence="1" id="KW-0812">Transmembrane</keyword>
<dbReference type="EnsemblMetazoa" id="XM_022816693">
    <property type="protein sequence ID" value="XP_022672428"/>
    <property type="gene ID" value="LOC111255067"/>
</dbReference>
<dbReference type="EnsemblMetazoa" id="XM_022816751">
    <property type="protein sequence ID" value="XP_022672486"/>
    <property type="gene ID" value="LOC111255067"/>
</dbReference>
<organism evidence="2 3">
    <name type="scientific">Varroa destructor</name>
    <name type="common">Honeybee mite</name>
    <dbReference type="NCBI Taxonomy" id="109461"/>
    <lineage>
        <taxon>Eukaryota</taxon>
        <taxon>Metazoa</taxon>
        <taxon>Ecdysozoa</taxon>
        <taxon>Arthropoda</taxon>
        <taxon>Chelicerata</taxon>
        <taxon>Arachnida</taxon>
        <taxon>Acari</taxon>
        <taxon>Parasitiformes</taxon>
        <taxon>Mesostigmata</taxon>
        <taxon>Gamasina</taxon>
        <taxon>Dermanyssoidea</taxon>
        <taxon>Varroidae</taxon>
        <taxon>Varroa</taxon>
    </lineage>
</organism>
<accession>A0A7M7MFC2</accession>
<dbReference type="GeneID" id="111255067"/>
<dbReference type="OrthoDB" id="10605082at2759"/>
<dbReference type="RefSeq" id="XP_022672428.1">
    <property type="nucleotide sequence ID" value="XM_022816693.1"/>
</dbReference>
<dbReference type="RefSeq" id="XP_022672445.1">
    <property type="nucleotide sequence ID" value="XM_022816710.1"/>
</dbReference>
<dbReference type="EnsemblMetazoa" id="XM_022816739">
    <property type="protein sequence ID" value="XP_022672474"/>
    <property type="gene ID" value="LOC111255067"/>
</dbReference>
<evidence type="ECO:0000313" key="2">
    <source>
        <dbReference type="EnsemblMetazoa" id="XP_022672467"/>
    </source>
</evidence>
<dbReference type="EnsemblMetazoa" id="XM_022816719">
    <property type="protein sequence ID" value="XP_022672454"/>
    <property type="gene ID" value="LOC111255067"/>
</dbReference>
<reference evidence="2" key="1">
    <citation type="submission" date="2021-01" db="UniProtKB">
        <authorList>
            <consortium name="EnsemblMetazoa"/>
        </authorList>
    </citation>
    <scope>IDENTIFICATION</scope>
</reference>
<dbReference type="EnsemblMetazoa" id="XM_022816710">
    <property type="protein sequence ID" value="XP_022672445"/>
    <property type="gene ID" value="LOC111255067"/>
</dbReference>
<dbReference type="RefSeq" id="XP_022672436.1">
    <property type="nucleotide sequence ID" value="XM_022816701.1"/>
</dbReference>
<evidence type="ECO:0000313" key="3">
    <source>
        <dbReference type="Proteomes" id="UP000594260"/>
    </source>
</evidence>
<dbReference type="InParanoid" id="A0A7M7MFC2"/>
<dbReference type="RefSeq" id="XP_022672459.1">
    <property type="nucleotide sequence ID" value="XM_022816724.1"/>
</dbReference>
<keyword evidence="1" id="KW-0472">Membrane</keyword>
<protein>
    <submittedName>
        <fullName evidence="2">Uncharacterized protein</fullName>
    </submittedName>
</protein>
<dbReference type="RefSeq" id="XP_022672486.1">
    <property type="nucleotide sequence ID" value="XM_022816751.1"/>
</dbReference>
<sequence>MSMQKLTERLDQVKRIFTTSYYHGPGGWPQLVEDLITDVDCVVVFFCVTCTICAVASLVLYQMMRLWTEEFGPVEPSRGVGKYRGKVAQVDCGGQETRTKVVQDLKHRLRM</sequence>
<dbReference type="EnsemblMetazoa" id="XM_022816732">
    <property type="protein sequence ID" value="XP_022672467"/>
    <property type="gene ID" value="LOC111255067"/>
</dbReference>
<dbReference type="RefSeq" id="XP_022672467.1">
    <property type="nucleotide sequence ID" value="XM_022816732.1"/>
</dbReference>
<keyword evidence="1" id="KW-1133">Transmembrane helix</keyword>